<evidence type="ECO:0000313" key="3">
    <source>
        <dbReference type="Proteomes" id="UP001220530"/>
    </source>
</evidence>
<dbReference type="RefSeq" id="WP_282217756.1">
    <property type="nucleotide sequence ID" value="NZ_CP118246.1"/>
</dbReference>
<organism evidence="2 3">
    <name type="scientific">Devosia algicola</name>
    <dbReference type="NCBI Taxonomy" id="3026418"/>
    <lineage>
        <taxon>Bacteria</taxon>
        <taxon>Pseudomonadati</taxon>
        <taxon>Pseudomonadota</taxon>
        <taxon>Alphaproteobacteria</taxon>
        <taxon>Hyphomicrobiales</taxon>
        <taxon>Devosiaceae</taxon>
        <taxon>Devosia</taxon>
    </lineage>
</organism>
<dbReference type="EMBL" id="CP118246">
    <property type="protein sequence ID" value="WDR01345.1"/>
    <property type="molecule type" value="Genomic_DNA"/>
</dbReference>
<dbReference type="PANTHER" id="PTHR34957">
    <property type="entry name" value="NUCLEAR TRANSPORT FACTOR 2 (NTF2) FAMILY PROTEIN"/>
    <property type="match status" value="1"/>
</dbReference>
<dbReference type="Pfam" id="PF13474">
    <property type="entry name" value="SnoaL_3"/>
    <property type="match status" value="1"/>
</dbReference>
<sequence length="143" mass="15138">MSAMNEISAASARFYGALNRMAAGDAAPMADVWLQSDDVSAQHPIGGRDQGYDAVVGSFAKVAEIAGGGKLELLEQKIVAGSDMGVETGVEVGTLVIGGHTAQINQRVTNVYRLVNADWKLSHHHTDQSQAMMDILKRLSEAA</sequence>
<dbReference type="PANTHER" id="PTHR34957:SF1">
    <property type="entry name" value="NUCLEAR TRANSPORT FACTOR 2 (NTF2) FAMILY PROTEIN"/>
    <property type="match status" value="1"/>
</dbReference>
<evidence type="ECO:0000313" key="2">
    <source>
        <dbReference type="EMBL" id="WDR01345.1"/>
    </source>
</evidence>
<dbReference type="Gene3D" id="3.10.450.50">
    <property type="match status" value="1"/>
</dbReference>
<keyword evidence="3" id="KW-1185">Reference proteome</keyword>
<evidence type="ECO:0000259" key="1">
    <source>
        <dbReference type="Pfam" id="PF13474"/>
    </source>
</evidence>
<dbReference type="InterPro" id="IPR032710">
    <property type="entry name" value="NTF2-like_dom_sf"/>
</dbReference>
<gene>
    <name evidence="2" type="ORF">PSQ19_10955</name>
</gene>
<feature type="domain" description="SnoaL-like" evidence="1">
    <location>
        <begin position="10"/>
        <end position="125"/>
    </location>
</feature>
<name>A0ABY7YJR6_9HYPH</name>
<reference evidence="2 3" key="1">
    <citation type="submission" date="2023-02" db="EMBL/GenBank/DDBJ databases">
        <title>Devosia algicola sp. nov., isolated from the phycosphere of marine algae.</title>
        <authorList>
            <person name="Kim J.M."/>
            <person name="Lee J.K."/>
            <person name="Choi B.J."/>
            <person name="Bayburt H."/>
            <person name="Jeon C.O."/>
        </authorList>
    </citation>
    <scope>NUCLEOTIDE SEQUENCE [LARGE SCALE GENOMIC DNA]</scope>
    <source>
        <strain evidence="2 3">G20-9</strain>
    </source>
</reference>
<dbReference type="SUPFAM" id="SSF54427">
    <property type="entry name" value="NTF2-like"/>
    <property type="match status" value="1"/>
</dbReference>
<proteinExistence type="predicted"/>
<dbReference type="InterPro" id="IPR037401">
    <property type="entry name" value="SnoaL-like"/>
</dbReference>
<dbReference type="Proteomes" id="UP001220530">
    <property type="component" value="Chromosome"/>
</dbReference>
<protein>
    <submittedName>
        <fullName evidence="2">Nuclear transport factor 2 family protein</fullName>
    </submittedName>
</protein>
<accession>A0ABY7YJR6</accession>